<keyword evidence="1" id="KW-0812">Transmembrane</keyword>
<evidence type="ECO:0000256" key="1">
    <source>
        <dbReference type="SAM" id="Phobius"/>
    </source>
</evidence>
<name>A0A6C0HBY0_9ZZZZ</name>
<sequence length="88" mass="10164">MEKVFLLSILITVLFCVAKFMEMKYLEKDLKPLKFMVRDGMIVMLCSMLVGYFTFHMDNTITDFFNIITETKTLNTAATQVFTGEPGF</sequence>
<dbReference type="AlphaFoldDB" id="A0A6C0HBY0"/>
<organism evidence="2">
    <name type="scientific">viral metagenome</name>
    <dbReference type="NCBI Taxonomy" id="1070528"/>
    <lineage>
        <taxon>unclassified sequences</taxon>
        <taxon>metagenomes</taxon>
        <taxon>organismal metagenomes</taxon>
    </lineage>
</organism>
<accession>A0A6C0HBY0</accession>
<reference evidence="2" key="1">
    <citation type="journal article" date="2020" name="Nature">
        <title>Giant virus diversity and host interactions through global metagenomics.</title>
        <authorList>
            <person name="Schulz F."/>
            <person name="Roux S."/>
            <person name="Paez-Espino D."/>
            <person name="Jungbluth S."/>
            <person name="Walsh D.A."/>
            <person name="Denef V.J."/>
            <person name="McMahon K.D."/>
            <person name="Konstantinidis K.T."/>
            <person name="Eloe-Fadrosh E.A."/>
            <person name="Kyrpides N.C."/>
            <person name="Woyke T."/>
        </authorList>
    </citation>
    <scope>NUCLEOTIDE SEQUENCE</scope>
    <source>
        <strain evidence="2">GVMAG-M-3300023179-90</strain>
    </source>
</reference>
<keyword evidence="1" id="KW-0472">Membrane</keyword>
<keyword evidence="1" id="KW-1133">Transmembrane helix</keyword>
<feature type="transmembrane region" description="Helical" evidence="1">
    <location>
        <begin position="36"/>
        <end position="55"/>
    </location>
</feature>
<protein>
    <submittedName>
        <fullName evidence="2">Uncharacterized protein</fullName>
    </submittedName>
</protein>
<proteinExistence type="predicted"/>
<evidence type="ECO:0000313" key="2">
    <source>
        <dbReference type="EMBL" id="QHT77954.1"/>
    </source>
</evidence>
<dbReference type="EMBL" id="MN739924">
    <property type="protein sequence ID" value="QHT77954.1"/>
    <property type="molecule type" value="Genomic_DNA"/>
</dbReference>